<evidence type="ECO:0000313" key="9">
    <source>
        <dbReference type="Proteomes" id="UP001143364"/>
    </source>
</evidence>
<dbReference type="Proteomes" id="UP001143364">
    <property type="component" value="Unassembled WGS sequence"/>
</dbReference>
<comment type="caution">
    <text evidence="8">The sequence shown here is derived from an EMBL/GenBank/DDBJ whole genome shotgun (WGS) entry which is preliminary data.</text>
</comment>
<protein>
    <submittedName>
        <fullName evidence="8">Calcium-binding protein</fullName>
    </submittedName>
</protein>
<dbReference type="PIRSF" id="PIRSF031890">
    <property type="entry name" value="UCP031890_transporter_Tim44"/>
    <property type="match status" value="1"/>
</dbReference>
<dbReference type="Gene3D" id="3.10.450.240">
    <property type="match status" value="1"/>
</dbReference>
<dbReference type="SUPFAM" id="SSF54427">
    <property type="entry name" value="NTF2-like"/>
    <property type="match status" value="1"/>
</dbReference>
<keyword evidence="3" id="KW-0809">Transit peptide</keyword>
<evidence type="ECO:0000256" key="6">
    <source>
        <dbReference type="SAM" id="Phobius"/>
    </source>
</evidence>
<feature type="region of interest" description="Disordered" evidence="5">
    <location>
        <begin position="32"/>
        <end position="83"/>
    </location>
</feature>
<dbReference type="Pfam" id="PF04280">
    <property type="entry name" value="Tim44"/>
    <property type="match status" value="1"/>
</dbReference>
<feature type="domain" description="Tim44-like" evidence="7">
    <location>
        <begin position="91"/>
        <end position="237"/>
    </location>
</feature>
<dbReference type="PANTHER" id="PTHR10721">
    <property type="entry name" value="MITOCHONDRIAL IMPORT INNER MEMBRANE TRANSLOCASE SUBUNIT TIM44"/>
    <property type="match status" value="1"/>
</dbReference>
<evidence type="ECO:0000259" key="7">
    <source>
        <dbReference type="SMART" id="SM00978"/>
    </source>
</evidence>
<dbReference type="InterPro" id="IPR007379">
    <property type="entry name" value="Tim44-like_dom"/>
</dbReference>
<dbReference type="AlphaFoldDB" id="A0A9W6JHW4"/>
<accession>A0A9W6JHW4</accession>
<comment type="similarity">
    <text evidence="2">Belongs to the Tim44 family.</text>
</comment>
<name>A0A9W6JHW4_9HYPH</name>
<evidence type="ECO:0000313" key="8">
    <source>
        <dbReference type="EMBL" id="GLK77347.1"/>
    </source>
</evidence>
<dbReference type="InterPro" id="IPR016985">
    <property type="entry name" value="UCP031890_Tim44-rel"/>
</dbReference>
<evidence type="ECO:0000256" key="5">
    <source>
        <dbReference type="SAM" id="MobiDB-lite"/>
    </source>
</evidence>
<feature type="transmembrane region" description="Helical" evidence="6">
    <location>
        <begin position="6"/>
        <end position="27"/>
    </location>
</feature>
<keyword evidence="6" id="KW-0812">Transmembrane</keyword>
<organism evidence="8 9">
    <name type="scientific">Methylopila jiangsuensis</name>
    <dbReference type="NCBI Taxonomy" id="586230"/>
    <lineage>
        <taxon>Bacteria</taxon>
        <taxon>Pseudomonadati</taxon>
        <taxon>Pseudomonadota</taxon>
        <taxon>Alphaproteobacteria</taxon>
        <taxon>Hyphomicrobiales</taxon>
        <taxon>Methylopilaceae</taxon>
        <taxon>Methylopila</taxon>
    </lineage>
</organism>
<keyword evidence="9" id="KW-1185">Reference proteome</keyword>
<evidence type="ECO:0000256" key="3">
    <source>
        <dbReference type="ARBA" id="ARBA00022946"/>
    </source>
</evidence>
<evidence type="ECO:0000256" key="4">
    <source>
        <dbReference type="ARBA" id="ARBA00023136"/>
    </source>
</evidence>
<dbReference type="GO" id="GO:0030150">
    <property type="term" value="P:protein import into mitochondrial matrix"/>
    <property type="evidence" value="ECO:0007669"/>
    <property type="project" value="TreeGrafter"/>
</dbReference>
<gene>
    <name evidence="8" type="ORF">GCM10008171_26010</name>
</gene>
<sequence>MNDGIDIYTIIILVLAVFIFFKLRSVLGTRTGHERRPTDLSRGPQPDAPPANDRPTLQPQRPSEPVRDADPLDDAPPADRWAGVAAPDSAVARGLDQIAESERDFDPRQFLAGARAAYEMIVTAFAAGDRKALKPLLAKEVFDGFDAAISAREARGETVESRFVAIEKAELTAAETSGRAAQLTVRFVSQVISATRDRAGEVIDGSPTEIADLVDVWTFARDLNARDPNWRLVATEAV</sequence>
<comment type="subcellular location">
    <subcellularLocation>
        <location evidence="1">Membrane</location>
    </subcellularLocation>
</comment>
<proteinExistence type="inferred from homology"/>
<dbReference type="InterPro" id="IPR039544">
    <property type="entry name" value="Tim44-like"/>
</dbReference>
<dbReference type="SMART" id="SM00978">
    <property type="entry name" value="Tim44"/>
    <property type="match status" value="1"/>
</dbReference>
<keyword evidence="6" id="KW-1133">Transmembrane helix</keyword>
<dbReference type="EMBL" id="BSFK01000016">
    <property type="protein sequence ID" value="GLK77347.1"/>
    <property type="molecule type" value="Genomic_DNA"/>
</dbReference>
<reference evidence="8" key="1">
    <citation type="journal article" date="2014" name="Int. J. Syst. Evol. Microbiol.">
        <title>Complete genome sequence of Corynebacterium casei LMG S-19264T (=DSM 44701T), isolated from a smear-ripened cheese.</title>
        <authorList>
            <consortium name="US DOE Joint Genome Institute (JGI-PGF)"/>
            <person name="Walter F."/>
            <person name="Albersmeier A."/>
            <person name="Kalinowski J."/>
            <person name="Ruckert C."/>
        </authorList>
    </citation>
    <scope>NUCLEOTIDE SEQUENCE</scope>
    <source>
        <strain evidence="8">VKM B-2555</strain>
    </source>
</reference>
<evidence type="ECO:0000256" key="1">
    <source>
        <dbReference type="ARBA" id="ARBA00004370"/>
    </source>
</evidence>
<reference evidence="8" key="2">
    <citation type="submission" date="2023-01" db="EMBL/GenBank/DDBJ databases">
        <authorList>
            <person name="Sun Q."/>
            <person name="Evtushenko L."/>
        </authorList>
    </citation>
    <scope>NUCLEOTIDE SEQUENCE</scope>
    <source>
        <strain evidence="8">VKM B-2555</strain>
    </source>
</reference>
<keyword evidence="4 6" id="KW-0472">Membrane</keyword>
<dbReference type="GO" id="GO:0016020">
    <property type="term" value="C:membrane"/>
    <property type="evidence" value="ECO:0007669"/>
    <property type="project" value="UniProtKB-SubCell"/>
</dbReference>
<dbReference type="NCBIfam" id="NF033779">
    <property type="entry name" value="Tim44_TimA_adap"/>
    <property type="match status" value="1"/>
</dbReference>
<dbReference type="GO" id="GO:0051087">
    <property type="term" value="F:protein-folding chaperone binding"/>
    <property type="evidence" value="ECO:0007669"/>
    <property type="project" value="TreeGrafter"/>
</dbReference>
<evidence type="ECO:0000256" key="2">
    <source>
        <dbReference type="ARBA" id="ARBA00009597"/>
    </source>
</evidence>
<dbReference type="InterPro" id="IPR032710">
    <property type="entry name" value="NTF2-like_dom_sf"/>
</dbReference>
<dbReference type="PANTHER" id="PTHR10721:SF1">
    <property type="entry name" value="MITOCHONDRIAL IMPORT INNER MEMBRANE TRANSLOCASE SUBUNIT TIM44"/>
    <property type="match status" value="1"/>
</dbReference>